<evidence type="ECO:0000313" key="2">
    <source>
        <dbReference type="Proteomes" id="UP001148125"/>
    </source>
</evidence>
<sequence>MSTFTAQLLVGHGHPNDGGICGITHTLHLSENSRPAWVLQTAGAGRKNEITWIPTLENMLDDALLMIGIYVLKDETLCKMIDCFFSNKQKNYIELYDIEPIHLSEMRTRCYELSSDLKIMISVFEGSTVQRQLHAISAYDFDFEVCLSVYQKTYNVWSGKREERGEIRPS</sequence>
<dbReference type="Proteomes" id="UP001148125">
    <property type="component" value="Unassembled WGS sequence"/>
</dbReference>
<protein>
    <submittedName>
        <fullName evidence="1">Uncharacterized protein</fullName>
    </submittedName>
</protein>
<comment type="caution">
    <text evidence="1">The sequence shown here is derived from an EMBL/GenBank/DDBJ whole genome shotgun (WGS) entry which is preliminary data.</text>
</comment>
<dbReference type="EMBL" id="JAOTPO010000008">
    <property type="protein sequence ID" value="MDE5414300.1"/>
    <property type="molecule type" value="Genomic_DNA"/>
</dbReference>
<accession>A0ABT5VG89</accession>
<organism evidence="1 2">
    <name type="scientific">Alkalihalobacterium chitinilyticum</name>
    <dbReference type="NCBI Taxonomy" id="2980103"/>
    <lineage>
        <taxon>Bacteria</taxon>
        <taxon>Bacillati</taxon>
        <taxon>Bacillota</taxon>
        <taxon>Bacilli</taxon>
        <taxon>Bacillales</taxon>
        <taxon>Bacillaceae</taxon>
        <taxon>Alkalihalobacterium</taxon>
    </lineage>
</organism>
<dbReference type="RefSeq" id="WP_275118909.1">
    <property type="nucleotide sequence ID" value="NZ_JAOTPO010000008.1"/>
</dbReference>
<proteinExistence type="predicted"/>
<name>A0ABT5VG89_9BACI</name>
<evidence type="ECO:0000313" key="1">
    <source>
        <dbReference type="EMBL" id="MDE5414300.1"/>
    </source>
</evidence>
<keyword evidence="2" id="KW-1185">Reference proteome</keyword>
<gene>
    <name evidence="1" type="ORF">N7Z68_13040</name>
</gene>
<reference evidence="1" key="1">
    <citation type="submission" date="2024-05" db="EMBL/GenBank/DDBJ databases">
        <title>Alkalihalobacillus sp. strain MEB203 novel alkaliphilic bacterium from Lonar Lake, India.</title>
        <authorList>
            <person name="Joshi A."/>
            <person name="Thite S."/>
            <person name="Mengade P."/>
        </authorList>
    </citation>
    <scope>NUCLEOTIDE SEQUENCE</scope>
    <source>
        <strain evidence="1">MEB 203</strain>
    </source>
</reference>